<keyword evidence="4 5" id="KW-0472">Membrane</keyword>
<dbReference type="GO" id="GO:0016020">
    <property type="term" value="C:membrane"/>
    <property type="evidence" value="ECO:0007669"/>
    <property type="project" value="UniProtKB-SubCell"/>
</dbReference>
<dbReference type="RefSeq" id="WP_157730092.1">
    <property type="nucleotide sequence ID" value="NZ_LT899436.1"/>
</dbReference>
<evidence type="ECO:0000256" key="4">
    <source>
        <dbReference type="ARBA" id="ARBA00023136"/>
    </source>
</evidence>
<evidence type="ECO:0000256" key="1">
    <source>
        <dbReference type="ARBA" id="ARBA00004141"/>
    </source>
</evidence>
<name>A0A238U6Q5_9FLAO</name>
<evidence type="ECO:0000256" key="5">
    <source>
        <dbReference type="SAM" id="Phobius"/>
    </source>
</evidence>
<evidence type="ECO:0000313" key="7">
    <source>
        <dbReference type="Proteomes" id="UP000215214"/>
    </source>
</evidence>
<dbReference type="EMBL" id="LT899436">
    <property type="protein sequence ID" value="SNR14686.1"/>
    <property type="molecule type" value="Genomic_DNA"/>
</dbReference>
<comment type="subcellular location">
    <subcellularLocation>
        <location evidence="1">Membrane</location>
        <topology evidence="1">Multi-pass membrane protein</topology>
    </subcellularLocation>
</comment>
<feature type="transmembrane region" description="Helical" evidence="5">
    <location>
        <begin position="65"/>
        <end position="83"/>
    </location>
</feature>
<feature type="transmembrane region" description="Helical" evidence="5">
    <location>
        <begin position="88"/>
        <end position="108"/>
    </location>
</feature>
<organism evidence="6 7">
    <name type="scientific">Tenacibaculum jejuense</name>
    <dbReference type="NCBI Taxonomy" id="584609"/>
    <lineage>
        <taxon>Bacteria</taxon>
        <taxon>Pseudomonadati</taxon>
        <taxon>Bacteroidota</taxon>
        <taxon>Flavobacteriia</taxon>
        <taxon>Flavobacteriales</taxon>
        <taxon>Flavobacteriaceae</taxon>
        <taxon>Tenacibaculum</taxon>
    </lineage>
</organism>
<dbReference type="Proteomes" id="UP000215214">
    <property type="component" value="Chromosome TJEJU"/>
</dbReference>
<dbReference type="InterPro" id="IPR032808">
    <property type="entry name" value="DoxX"/>
</dbReference>
<keyword evidence="3 5" id="KW-1133">Transmembrane helix</keyword>
<evidence type="ECO:0000256" key="2">
    <source>
        <dbReference type="ARBA" id="ARBA00022692"/>
    </source>
</evidence>
<feature type="transmembrane region" description="Helical" evidence="5">
    <location>
        <begin position="114"/>
        <end position="135"/>
    </location>
</feature>
<dbReference type="Pfam" id="PF07681">
    <property type="entry name" value="DoxX"/>
    <property type="match status" value="1"/>
</dbReference>
<gene>
    <name evidence="6" type="ORF">TJEJU_0923</name>
</gene>
<keyword evidence="2 5" id="KW-0812">Transmembrane</keyword>
<accession>A0A238U6Q5</accession>
<feature type="transmembrane region" description="Helical" evidence="5">
    <location>
        <begin position="7"/>
        <end position="27"/>
    </location>
</feature>
<dbReference type="AlphaFoldDB" id="A0A238U6Q5"/>
<keyword evidence="7" id="KW-1185">Reference proteome</keyword>
<evidence type="ECO:0000313" key="6">
    <source>
        <dbReference type="EMBL" id="SNR14686.1"/>
    </source>
</evidence>
<evidence type="ECO:0000256" key="3">
    <source>
        <dbReference type="ARBA" id="ARBA00022989"/>
    </source>
</evidence>
<evidence type="ECO:0008006" key="8">
    <source>
        <dbReference type="Google" id="ProtNLM"/>
    </source>
</evidence>
<protein>
    <recommendedName>
        <fullName evidence="8">DoxX family protein</fullName>
    </recommendedName>
</protein>
<dbReference type="KEGG" id="tje:TJEJU_0923"/>
<dbReference type="OrthoDB" id="5524812at2"/>
<reference evidence="6 7" key="1">
    <citation type="submission" date="2017-07" db="EMBL/GenBank/DDBJ databases">
        <authorList>
            <person name="Sun Z.S."/>
            <person name="Albrecht U."/>
            <person name="Echele G."/>
            <person name="Lee C.C."/>
        </authorList>
    </citation>
    <scope>NUCLEOTIDE SEQUENCE [LARGE SCALE GENOMIC DNA]</scope>
    <source>
        <strain evidence="7">type strain: KCTC 22618</strain>
    </source>
</reference>
<feature type="transmembrane region" description="Helical" evidence="5">
    <location>
        <begin position="156"/>
        <end position="182"/>
    </location>
</feature>
<proteinExistence type="predicted"/>
<sequence length="191" mass="22329">MKKQKTIDFSILSLRWYLIFYMISYGWSKLTFSQFGVHDPSIIEQPMKSIDSFYVAWHLFARSNFFNIVSGLIEILGAILLLFNRTTIIGALIILSVLVQILIINISFTTGVHGFGLPFRITGMIIADIFILYYYRDRIILAWKNLTGGTSTKFKYKWWIFLLLPIIGFLMDFIFTFLLIPFKLLLYYLTS</sequence>